<feature type="coiled-coil region" evidence="1">
    <location>
        <begin position="750"/>
        <end position="777"/>
    </location>
</feature>
<dbReference type="KEGG" id="cps:CPS_2566"/>
<dbReference type="HOGENOM" id="CLU_322596_0_0_6"/>
<keyword evidence="1" id="KW-0175">Coiled coil</keyword>
<dbReference type="EMBL" id="CP000083">
    <property type="protein sequence ID" value="AAZ26499.1"/>
    <property type="molecule type" value="Genomic_DNA"/>
</dbReference>
<evidence type="ECO:0008006" key="4">
    <source>
        <dbReference type="Google" id="ProtNLM"/>
    </source>
</evidence>
<sequence length="905" mass="104121">MRRAALIKVGTLDCYLEASQNNNQIKVKQFAAKQVHDILTTDHNVVISGQQKQTLLDQQETTPVLGTALLEAWLAHEQDSAIMISLYQQISARKTTTHLLTHSFSQKQNPDFQAYIINQVDDAKVLEKLSKKACNHVLAQQIEDKLSAIQVAIEKPQKLEKQIQLTLAKLQALKDVGDYGVYKTRKAQLINEWQTLALDFDVFTEEKSVVFSDKYQSIISQLEKLFIAKAENYQQQIISDKLSHDKQQDKKEFTQQLNHISQSITTAVFSSDKFDEDSFKELLRNLTTNIKASVLNKDEQQNFISQVVQLSKRLNEIPEIAESVSQATHLISKISQLTLPKSLEELNDRQQTYNDWLKAWRVIEKKTAGILPESIVQAQKEIVSTWQGGLKSLQSQQKELFFQHKKKLQDIKRLLNNGKYKVCFGLFKGVKESIHHLSVQQLQQLQRDFDQVSEKMVELSDWEHYIATPRKQELLLAIQTLVETPLDNPNEQAKKVKEYRGTWNSLGHADEDVDKQLNEQFNQCCEQAFAPCRLFYAEQDKMRLQHLDQRQKILAKAELFVSQLNDSQETPKPDFKQLDGQLNNLQQQWNNAGEVDRNQYKKLQLKFKEAIAPIKSAISVFHASNITAKQALIAKAEELLASEDVLAAIESAKQLQEKWREVGFAGNHQENQLWQKFRQVNDELFGKRQQFKSEQQAVLSTQQQVFIEQVLVIEESLGAVKDEDDKQVLQSIAQRAEMLLKDVIASKPVIKSVAARIEKISKQIEQLIKAKTQEKEQQTWSNLFELMSLQAQNNQELQALQTSAVYNNMTSFWQKRFQEHVKLTKPAQNSARFDKTLEIEILGKSDSPVELAEQRMKVQVQLMQEQMQSGTEIDLNKLLIDWLMLGSLVESDLPLIERLKTIYCQ</sequence>
<evidence type="ECO:0000256" key="1">
    <source>
        <dbReference type="SAM" id="Coils"/>
    </source>
</evidence>
<dbReference type="Pfam" id="PF03993">
    <property type="entry name" value="DUF349"/>
    <property type="match status" value="1"/>
</dbReference>
<dbReference type="AlphaFoldDB" id="Q481I8"/>
<dbReference type="InterPro" id="IPR007139">
    <property type="entry name" value="DUF349"/>
</dbReference>
<dbReference type="STRING" id="167879.CPS_2566"/>
<dbReference type="Proteomes" id="UP000000547">
    <property type="component" value="Chromosome"/>
</dbReference>
<evidence type="ECO:0000313" key="3">
    <source>
        <dbReference type="Proteomes" id="UP000000547"/>
    </source>
</evidence>
<protein>
    <recommendedName>
        <fullName evidence="4">DUF349 domain-containing protein</fullName>
    </recommendedName>
</protein>
<accession>Q481I8</accession>
<reference evidence="2" key="1">
    <citation type="journal article" date="2005" name="Proc. Natl. Acad. Sci. U.S.A.">
        <title>The psychrophilic lifestyle as revealed by the genome sequence of Colwellia psychrerythraea 34H through genomic and proteomic analyses.</title>
        <authorList>
            <person name="Methe B.A."/>
            <person name="Nelson K.E."/>
            <person name="Deming J.W."/>
            <person name="Momen B."/>
            <person name="Melamud E."/>
            <person name="Zhang X."/>
            <person name="Moult J."/>
            <person name="Madupu R."/>
            <person name="Nelson W.C."/>
            <person name="Dodson R.J."/>
            <person name="Brinkac L.M."/>
            <person name="Daugherty S.C."/>
            <person name="Durkin A.S."/>
            <person name="DeBoy R.T."/>
            <person name="Kolonay J.F."/>
            <person name="Sullivan S.A."/>
            <person name="Zhou L."/>
            <person name="Davidsen T.M."/>
            <person name="Wu M."/>
            <person name="Huston A.L."/>
            <person name="Lewis M."/>
            <person name="Weaver B."/>
            <person name="Weidman J.F."/>
            <person name="Khouri H."/>
            <person name="Utterback T.R."/>
            <person name="Feldblyum T.V."/>
            <person name="Fraser C.M."/>
        </authorList>
    </citation>
    <scope>NUCLEOTIDE SEQUENCE [LARGE SCALE GENOMIC DNA]</scope>
    <source>
        <strain evidence="2">34H</strain>
    </source>
</reference>
<organism evidence="2 3">
    <name type="scientific">Colwellia psychrerythraea (strain 34H / ATCC BAA-681)</name>
    <name type="common">Vibrio psychroerythus</name>
    <dbReference type="NCBI Taxonomy" id="167879"/>
    <lineage>
        <taxon>Bacteria</taxon>
        <taxon>Pseudomonadati</taxon>
        <taxon>Pseudomonadota</taxon>
        <taxon>Gammaproteobacteria</taxon>
        <taxon>Alteromonadales</taxon>
        <taxon>Colwelliaceae</taxon>
        <taxon>Colwellia</taxon>
    </lineage>
</organism>
<proteinExistence type="predicted"/>
<evidence type="ECO:0000313" key="2">
    <source>
        <dbReference type="EMBL" id="AAZ26499.1"/>
    </source>
</evidence>
<name>Q481I8_COLP3</name>
<gene>
    <name evidence="2" type="ordered locus">CPS_2566</name>
</gene>